<protein>
    <submittedName>
        <fullName evidence="1">Uncharacterized protein</fullName>
    </submittedName>
</protein>
<organism evidence="1 2">
    <name type="scientific">Eumeta variegata</name>
    <name type="common">Bagworm moth</name>
    <name type="synonym">Eumeta japonica</name>
    <dbReference type="NCBI Taxonomy" id="151549"/>
    <lineage>
        <taxon>Eukaryota</taxon>
        <taxon>Metazoa</taxon>
        <taxon>Ecdysozoa</taxon>
        <taxon>Arthropoda</taxon>
        <taxon>Hexapoda</taxon>
        <taxon>Insecta</taxon>
        <taxon>Pterygota</taxon>
        <taxon>Neoptera</taxon>
        <taxon>Endopterygota</taxon>
        <taxon>Lepidoptera</taxon>
        <taxon>Glossata</taxon>
        <taxon>Ditrysia</taxon>
        <taxon>Tineoidea</taxon>
        <taxon>Psychidae</taxon>
        <taxon>Oiketicinae</taxon>
        <taxon>Eumeta</taxon>
    </lineage>
</organism>
<accession>A0A4C1ZKT2</accession>
<sequence>MDIRDRRGGTSMRCQPIRRRTGRGARAAREALPAARADSRAIRAKHPPKHFIIIFPNNHDRAAADDTLK</sequence>
<name>A0A4C1ZKT2_EUMVA</name>
<evidence type="ECO:0000313" key="2">
    <source>
        <dbReference type="Proteomes" id="UP000299102"/>
    </source>
</evidence>
<dbReference type="AlphaFoldDB" id="A0A4C1ZKT2"/>
<gene>
    <name evidence="1" type="ORF">EVAR_60501_1</name>
</gene>
<reference evidence="1 2" key="1">
    <citation type="journal article" date="2019" name="Commun. Biol.">
        <title>The bagworm genome reveals a unique fibroin gene that provides high tensile strength.</title>
        <authorList>
            <person name="Kono N."/>
            <person name="Nakamura H."/>
            <person name="Ohtoshi R."/>
            <person name="Tomita M."/>
            <person name="Numata K."/>
            <person name="Arakawa K."/>
        </authorList>
    </citation>
    <scope>NUCLEOTIDE SEQUENCE [LARGE SCALE GENOMIC DNA]</scope>
</reference>
<dbReference type="Proteomes" id="UP000299102">
    <property type="component" value="Unassembled WGS sequence"/>
</dbReference>
<comment type="caution">
    <text evidence="1">The sequence shown here is derived from an EMBL/GenBank/DDBJ whole genome shotgun (WGS) entry which is preliminary data.</text>
</comment>
<keyword evidence="2" id="KW-1185">Reference proteome</keyword>
<dbReference type="EMBL" id="BGZK01001885">
    <property type="protein sequence ID" value="GBP87793.1"/>
    <property type="molecule type" value="Genomic_DNA"/>
</dbReference>
<evidence type="ECO:0000313" key="1">
    <source>
        <dbReference type="EMBL" id="GBP87793.1"/>
    </source>
</evidence>
<proteinExistence type="predicted"/>